<dbReference type="GeneID" id="130467237"/>
<gene>
    <name evidence="2" type="primary">LOC130467237</name>
</gene>
<dbReference type="PANTHER" id="PTHR46481">
    <property type="entry name" value="ZINC FINGER BED DOMAIN-CONTAINING PROTEIN 4"/>
    <property type="match status" value="1"/>
</dbReference>
<sequence>MSNQVEEAVPNVAEAVSAASRKLNKAKRKIKDRSEVWEHVQKTYTSDGMKAISGETSGLTYHKFDVASLRKDLAFMIVVDELPFKFVEGIGFKYFCSMMEPRFHVPSKITVAKDCFASYLIEKRKLKHELRKCKSRVSLTTDTWTSTQ</sequence>
<name>A0ABM3R7S3_SPIOL</name>
<reference evidence="2" key="2">
    <citation type="submission" date="2025-08" db="UniProtKB">
        <authorList>
            <consortium name="RefSeq"/>
        </authorList>
    </citation>
    <scope>IDENTIFICATION</scope>
    <source>
        <tissue evidence="2">Leaf</tissue>
    </source>
</reference>
<proteinExistence type="predicted"/>
<protein>
    <submittedName>
        <fullName evidence="2">Zinc finger BED domain-containing protein DAYSLEEPER-like</fullName>
    </submittedName>
</protein>
<evidence type="ECO:0000313" key="2">
    <source>
        <dbReference type="RefSeq" id="XP_056691663.1"/>
    </source>
</evidence>
<organism evidence="1 2">
    <name type="scientific">Spinacia oleracea</name>
    <name type="common">Spinach</name>
    <dbReference type="NCBI Taxonomy" id="3562"/>
    <lineage>
        <taxon>Eukaryota</taxon>
        <taxon>Viridiplantae</taxon>
        <taxon>Streptophyta</taxon>
        <taxon>Embryophyta</taxon>
        <taxon>Tracheophyta</taxon>
        <taxon>Spermatophyta</taxon>
        <taxon>Magnoliopsida</taxon>
        <taxon>eudicotyledons</taxon>
        <taxon>Gunneridae</taxon>
        <taxon>Pentapetalae</taxon>
        <taxon>Caryophyllales</taxon>
        <taxon>Chenopodiaceae</taxon>
        <taxon>Chenopodioideae</taxon>
        <taxon>Anserineae</taxon>
        <taxon>Spinacia</taxon>
    </lineage>
</organism>
<accession>A0ABM3R7S3</accession>
<evidence type="ECO:0000313" key="1">
    <source>
        <dbReference type="Proteomes" id="UP000813463"/>
    </source>
</evidence>
<keyword evidence="1" id="KW-1185">Reference proteome</keyword>
<dbReference type="InterPro" id="IPR052035">
    <property type="entry name" value="ZnF_BED_domain_contain"/>
</dbReference>
<dbReference type="PANTHER" id="PTHR46481:SF7">
    <property type="entry name" value="ZINC FINGER BED DOMAIN-CONTAINING PROTEIN RICESLEEPER 2-LIKE"/>
    <property type="match status" value="1"/>
</dbReference>
<reference evidence="1" key="1">
    <citation type="journal article" date="2021" name="Nat. Commun.">
        <title>Genomic analyses provide insights into spinach domestication and the genetic basis of agronomic traits.</title>
        <authorList>
            <person name="Cai X."/>
            <person name="Sun X."/>
            <person name="Xu C."/>
            <person name="Sun H."/>
            <person name="Wang X."/>
            <person name="Ge C."/>
            <person name="Zhang Z."/>
            <person name="Wang Q."/>
            <person name="Fei Z."/>
            <person name="Jiao C."/>
            <person name="Wang Q."/>
        </authorList>
    </citation>
    <scope>NUCLEOTIDE SEQUENCE [LARGE SCALE GENOMIC DNA]</scope>
    <source>
        <strain evidence="1">cv. Varoflay</strain>
    </source>
</reference>
<dbReference type="Proteomes" id="UP000813463">
    <property type="component" value="Chromosome 2"/>
</dbReference>
<dbReference type="RefSeq" id="XP_056691663.1">
    <property type="nucleotide sequence ID" value="XM_056835685.1"/>
</dbReference>
<dbReference type="SUPFAM" id="SSF140996">
    <property type="entry name" value="Hermes dimerisation domain"/>
    <property type="match status" value="1"/>
</dbReference>